<dbReference type="EMBL" id="KR052482">
    <property type="protein sequence ID" value="AKF13382.2"/>
    <property type="molecule type" value="Genomic_DNA"/>
</dbReference>
<proteinExistence type="predicted"/>
<sequence length="200" mass="23609">MAAKVFRDILEKGTRAGMFPGRDKESREWYRGKARAIKKKHNENLIMRNAGDRLKNQVAMGSMYMFYYDPKHKATLPYYDMFPLVFPFAKTKEGFLGINLHYLPYQMRAVLMDALYDISNNDRMDDTTKLKLSYGILKNASKYRFFKPCIKHYLKKHVRSRFAYVHPSEWDVALFLPISRWEKASQQKVWADSKKIINGS</sequence>
<keyword evidence="2" id="KW-1185">Reference proteome</keyword>
<evidence type="ECO:0000313" key="1">
    <source>
        <dbReference type="EMBL" id="AKF13382.2"/>
    </source>
</evidence>
<dbReference type="OrthoDB" id="4606at10239"/>
<gene>
    <name evidence="1" type="ORF">PHIN3_117</name>
</gene>
<dbReference type="Proteomes" id="UP000202958">
    <property type="component" value="Segment"/>
</dbReference>
<protein>
    <submittedName>
        <fullName evidence="1">DNA end protector protein</fullName>
    </submittedName>
</protein>
<accession>A0A0F6WCM7</accession>
<dbReference type="KEGG" id="vg:26638846"/>
<dbReference type="GeneID" id="26638846"/>
<dbReference type="RefSeq" id="YP_009212357.1">
    <property type="nucleotide sequence ID" value="NC_028945.1"/>
</dbReference>
<organism evidence="1 2">
    <name type="scientific">Sinorhizobium phage phiN3</name>
    <dbReference type="NCBI Taxonomy" id="1647405"/>
    <lineage>
        <taxon>Viruses</taxon>
        <taxon>Duplodnaviria</taxon>
        <taxon>Heunggongvirae</taxon>
        <taxon>Uroviricota</taxon>
        <taxon>Caudoviricetes</taxon>
        <taxon>Emdodecavirus</taxon>
        <taxon>Emdodecavirus N3</taxon>
    </lineage>
</organism>
<evidence type="ECO:0000313" key="2">
    <source>
        <dbReference type="Proteomes" id="UP000202958"/>
    </source>
</evidence>
<name>A0A0F6WCM7_9CAUD</name>
<reference evidence="1 2" key="1">
    <citation type="submission" date="2015-04" db="EMBL/GenBank/DDBJ databases">
        <authorList>
            <person name="Hodson T.S."/>
            <person name="Hyde J.R."/>
            <person name="Schouten J.T."/>
            <person name="Crockett J.T."/>
            <person name="Smith T.A."/>
            <person name="Merrill B.D."/>
            <person name="Crook M.B."/>
            <person name="Griffitts J.S."/>
            <person name="Burnett S.H."/>
            <person name="Grose J.H."/>
            <person name="Breakwell D.P."/>
        </authorList>
    </citation>
    <scope>NUCLEOTIDE SEQUENCE [LARGE SCALE GENOMIC DNA]</scope>
</reference>